<protein>
    <submittedName>
        <fullName evidence="4">Hsp20/alpha crystallin family protein</fullName>
    </submittedName>
</protein>
<dbReference type="InterPro" id="IPR008978">
    <property type="entry name" value="HSP20-like_chaperone"/>
</dbReference>
<reference evidence="5" key="1">
    <citation type="submission" date="2023-07" db="EMBL/GenBank/DDBJ databases">
        <title>Novel Mycoplasma species identified in domestic and wild animals.</title>
        <authorList>
            <person name="Volokhov D.V."/>
            <person name="Furtak V.A."/>
            <person name="Zagorodnyaya T.A."/>
        </authorList>
    </citation>
    <scope>NUCLEOTIDE SEQUENCE [LARGE SCALE GENOMIC DNA]</scope>
    <source>
        <strain evidence="5">92-19</strain>
    </source>
</reference>
<dbReference type="PROSITE" id="PS01031">
    <property type="entry name" value="SHSP"/>
    <property type="match status" value="1"/>
</dbReference>
<gene>
    <name evidence="4" type="ORF">N7603_06170</name>
</gene>
<dbReference type="CDD" id="cd06471">
    <property type="entry name" value="ACD_LpsHSP_like"/>
    <property type="match status" value="1"/>
</dbReference>
<sequence length="136" mass="16008">MLSLLKKDRDFFDSLFDEFRVAPFGNDVSMRTDIKESEHVYELAIEMPGFDKADVKVSLDNGYLLVEAERKHESNEDDSKGKFIRRERYYGVMRRSFYVGDIHMDELKGSFDKGVLRIQIPKEAKKVETKKYLQLE</sequence>
<evidence type="ECO:0000259" key="3">
    <source>
        <dbReference type="PROSITE" id="PS01031"/>
    </source>
</evidence>
<comment type="similarity">
    <text evidence="1 2">Belongs to the small heat shock protein (HSP20) family.</text>
</comment>
<evidence type="ECO:0000313" key="5">
    <source>
        <dbReference type="Proteomes" id="UP001209076"/>
    </source>
</evidence>
<evidence type="ECO:0000256" key="1">
    <source>
        <dbReference type="PROSITE-ProRule" id="PRU00285"/>
    </source>
</evidence>
<dbReference type="Gene3D" id="2.60.40.790">
    <property type="match status" value="1"/>
</dbReference>
<name>A0ABT2PWB5_9MOLU</name>
<dbReference type="InterPro" id="IPR031107">
    <property type="entry name" value="Small_HSP"/>
</dbReference>
<proteinExistence type="inferred from homology"/>
<feature type="domain" description="SHSP" evidence="3">
    <location>
        <begin position="23"/>
        <end position="136"/>
    </location>
</feature>
<keyword evidence="5" id="KW-1185">Reference proteome</keyword>
<accession>A0ABT2PWB5</accession>
<evidence type="ECO:0000313" key="4">
    <source>
        <dbReference type="EMBL" id="MCU0105239.1"/>
    </source>
</evidence>
<organism evidence="4 5">
    <name type="scientific">Paracholeplasma vituli</name>
    <dbReference type="NCBI Taxonomy" id="69473"/>
    <lineage>
        <taxon>Bacteria</taxon>
        <taxon>Bacillati</taxon>
        <taxon>Mycoplasmatota</taxon>
        <taxon>Mollicutes</taxon>
        <taxon>Acholeplasmatales</taxon>
        <taxon>Acholeplasmataceae</taxon>
        <taxon>Paracholeplasma</taxon>
    </lineage>
</organism>
<evidence type="ECO:0000256" key="2">
    <source>
        <dbReference type="RuleBase" id="RU003616"/>
    </source>
</evidence>
<comment type="caution">
    <text evidence="4">The sequence shown here is derived from an EMBL/GenBank/DDBJ whole genome shotgun (WGS) entry which is preliminary data.</text>
</comment>
<dbReference type="EMBL" id="JAOEGN010000011">
    <property type="protein sequence ID" value="MCU0105239.1"/>
    <property type="molecule type" value="Genomic_DNA"/>
</dbReference>
<dbReference type="Proteomes" id="UP001209076">
    <property type="component" value="Unassembled WGS sequence"/>
</dbReference>
<dbReference type="Pfam" id="PF00011">
    <property type="entry name" value="HSP20"/>
    <property type="match status" value="1"/>
</dbReference>
<dbReference type="SUPFAM" id="SSF49764">
    <property type="entry name" value="HSP20-like chaperones"/>
    <property type="match status" value="1"/>
</dbReference>
<dbReference type="RefSeq" id="WP_262096523.1">
    <property type="nucleotide sequence ID" value="NZ_JAOEGN010000011.1"/>
</dbReference>
<dbReference type="InterPro" id="IPR002068">
    <property type="entry name" value="A-crystallin/Hsp20_dom"/>
</dbReference>
<dbReference type="PANTHER" id="PTHR11527">
    <property type="entry name" value="HEAT-SHOCK PROTEIN 20 FAMILY MEMBER"/>
    <property type="match status" value="1"/>
</dbReference>